<keyword evidence="8" id="KW-0239">DNA-directed DNA polymerase</keyword>
<keyword evidence="3" id="KW-0255">Endonuclease</keyword>
<dbReference type="GO" id="GO:0016787">
    <property type="term" value="F:hydrolase activity"/>
    <property type="evidence" value="ECO:0007669"/>
    <property type="project" value="UniProtKB-KW"/>
</dbReference>
<dbReference type="GO" id="GO:0006310">
    <property type="term" value="P:DNA recombination"/>
    <property type="evidence" value="ECO:0007669"/>
    <property type="project" value="UniProtKB-KW"/>
</dbReference>
<keyword evidence="1" id="KW-0540">Nuclease</keyword>
<evidence type="ECO:0000256" key="3">
    <source>
        <dbReference type="ARBA" id="ARBA00022759"/>
    </source>
</evidence>
<feature type="domain" description="Retroviral polymerase SH3-like" evidence="10">
    <location>
        <begin position="64"/>
        <end position="117"/>
    </location>
</feature>
<proteinExistence type="predicted"/>
<keyword evidence="8" id="KW-0548">Nucleotidyltransferase</keyword>
<sequence>MKKALSNPYYKGVSTEWWAEAVSTAVYLINRSINTAHADSTPYKLSFKVKLHMEYLRVFGLQGYAHVDDARRTKLESKKFSCMFLGYAVTVNGYHLFGLDDSKVKTSWSVKLDEREVGGIYDTQKSQLGMVTQIKEPIPDAEMDDVEPEEEDF</sequence>
<reference evidence="11" key="1">
    <citation type="submission" date="2024-01" db="EMBL/GenBank/DDBJ databases">
        <authorList>
            <person name="Webb A."/>
        </authorList>
    </citation>
    <scope>NUCLEOTIDE SEQUENCE</scope>
    <source>
        <strain evidence="11">Pm1</strain>
    </source>
</reference>
<dbReference type="GO" id="GO:0003887">
    <property type="term" value="F:DNA-directed DNA polymerase activity"/>
    <property type="evidence" value="ECO:0007669"/>
    <property type="project" value="UniProtKB-KW"/>
</dbReference>
<name>A0AAV1T3B3_9STRA</name>
<keyword evidence="5" id="KW-0460">Magnesium</keyword>
<evidence type="ECO:0000259" key="10">
    <source>
        <dbReference type="Pfam" id="PF25597"/>
    </source>
</evidence>
<evidence type="ECO:0000256" key="4">
    <source>
        <dbReference type="ARBA" id="ARBA00022801"/>
    </source>
</evidence>
<evidence type="ECO:0000256" key="5">
    <source>
        <dbReference type="ARBA" id="ARBA00022842"/>
    </source>
</evidence>
<evidence type="ECO:0000256" key="2">
    <source>
        <dbReference type="ARBA" id="ARBA00022723"/>
    </source>
</evidence>
<dbReference type="EMBL" id="CAKLBY020000004">
    <property type="protein sequence ID" value="CAK7895216.1"/>
    <property type="molecule type" value="Genomic_DNA"/>
</dbReference>
<keyword evidence="4" id="KW-0378">Hydrolase</keyword>
<evidence type="ECO:0000256" key="9">
    <source>
        <dbReference type="ARBA" id="ARBA00023172"/>
    </source>
</evidence>
<dbReference type="InterPro" id="IPR039537">
    <property type="entry name" value="Retrotran_Ty1/copia-like"/>
</dbReference>
<dbReference type="GO" id="GO:0015074">
    <property type="term" value="P:DNA integration"/>
    <property type="evidence" value="ECO:0007669"/>
    <property type="project" value="UniProtKB-KW"/>
</dbReference>
<keyword evidence="8" id="KW-0808">Transferase</keyword>
<comment type="caution">
    <text evidence="11">The sequence shown here is derived from an EMBL/GenBank/DDBJ whole genome shotgun (WGS) entry which is preliminary data.</text>
</comment>
<keyword evidence="6" id="KW-0229">DNA integration</keyword>
<dbReference type="GO" id="GO:0004519">
    <property type="term" value="F:endonuclease activity"/>
    <property type="evidence" value="ECO:0007669"/>
    <property type="project" value="UniProtKB-KW"/>
</dbReference>
<keyword evidence="2" id="KW-0479">Metal-binding</keyword>
<dbReference type="GO" id="GO:0046872">
    <property type="term" value="F:metal ion binding"/>
    <property type="evidence" value="ECO:0007669"/>
    <property type="project" value="UniProtKB-KW"/>
</dbReference>
<evidence type="ECO:0000313" key="11">
    <source>
        <dbReference type="EMBL" id="CAK7895216.1"/>
    </source>
</evidence>
<dbReference type="AlphaFoldDB" id="A0AAV1T3B3"/>
<evidence type="ECO:0000256" key="1">
    <source>
        <dbReference type="ARBA" id="ARBA00022722"/>
    </source>
</evidence>
<dbReference type="GO" id="GO:0003964">
    <property type="term" value="F:RNA-directed DNA polymerase activity"/>
    <property type="evidence" value="ECO:0007669"/>
    <property type="project" value="UniProtKB-KW"/>
</dbReference>
<evidence type="ECO:0000256" key="8">
    <source>
        <dbReference type="ARBA" id="ARBA00022932"/>
    </source>
</evidence>
<dbReference type="Proteomes" id="UP001162060">
    <property type="component" value="Unassembled WGS sequence"/>
</dbReference>
<accession>A0AAV1T3B3</accession>
<keyword evidence="9" id="KW-0233">DNA recombination</keyword>
<evidence type="ECO:0000256" key="6">
    <source>
        <dbReference type="ARBA" id="ARBA00022908"/>
    </source>
</evidence>
<dbReference type="InterPro" id="IPR057670">
    <property type="entry name" value="SH3_retrovirus"/>
</dbReference>
<keyword evidence="7" id="KW-0695">RNA-directed DNA polymerase</keyword>
<dbReference type="Pfam" id="PF25597">
    <property type="entry name" value="SH3_retrovirus"/>
    <property type="match status" value="1"/>
</dbReference>
<dbReference type="PANTHER" id="PTHR42648">
    <property type="entry name" value="TRANSPOSASE, PUTATIVE-RELATED"/>
    <property type="match status" value="1"/>
</dbReference>
<evidence type="ECO:0000313" key="12">
    <source>
        <dbReference type="Proteomes" id="UP001162060"/>
    </source>
</evidence>
<evidence type="ECO:0000256" key="7">
    <source>
        <dbReference type="ARBA" id="ARBA00022918"/>
    </source>
</evidence>
<protein>
    <recommendedName>
        <fullName evidence="10">Retroviral polymerase SH3-like domain-containing protein</fullName>
    </recommendedName>
</protein>
<gene>
    <name evidence="11" type="ORF">PM001_LOCUS992</name>
</gene>
<dbReference type="PANTHER" id="PTHR42648:SF11">
    <property type="entry name" value="TRANSPOSON TY4-P GAG-POL POLYPROTEIN"/>
    <property type="match status" value="1"/>
</dbReference>
<organism evidence="11 12">
    <name type="scientific">Peronospora matthiolae</name>
    <dbReference type="NCBI Taxonomy" id="2874970"/>
    <lineage>
        <taxon>Eukaryota</taxon>
        <taxon>Sar</taxon>
        <taxon>Stramenopiles</taxon>
        <taxon>Oomycota</taxon>
        <taxon>Peronosporomycetes</taxon>
        <taxon>Peronosporales</taxon>
        <taxon>Peronosporaceae</taxon>
        <taxon>Peronospora</taxon>
    </lineage>
</organism>